<dbReference type="InterPro" id="IPR016786">
    <property type="entry name" value="YdeI_bac"/>
</dbReference>
<organism evidence="3 4">
    <name type="scientific">Paracoccus spongiarum</name>
    <dbReference type="NCBI Taxonomy" id="3064387"/>
    <lineage>
        <taxon>Bacteria</taxon>
        <taxon>Pseudomonadati</taxon>
        <taxon>Pseudomonadota</taxon>
        <taxon>Alphaproteobacteria</taxon>
        <taxon>Rhodobacterales</taxon>
        <taxon>Paracoccaceae</taxon>
        <taxon>Paracoccus</taxon>
    </lineage>
</organism>
<feature type="region of interest" description="Disordered" evidence="1">
    <location>
        <begin position="1"/>
        <end position="21"/>
    </location>
</feature>
<feature type="domain" description="YdhG-like" evidence="2">
    <location>
        <begin position="36"/>
        <end position="133"/>
    </location>
</feature>
<dbReference type="Pfam" id="PF13376">
    <property type="entry name" value="OmdA"/>
    <property type="match status" value="1"/>
</dbReference>
<gene>
    <name evidence="3" type="ORF">Q5Y72_09590</name>
</gene>
<dbReference type="Pfam" id="PF08818">
    <property type="entry name" value="DUF1801"/>
    <property type="match status" value="1"/>
</dbReference>
<protein>
    <submittedName>
        <fullName evidence="3">YdeI/OmpD-associated family protein</fullName>
    </submittedName>
</protein>
<dbReference type="SUPFAM" id="SSF159888">
    <property type="entry name" value="YdhG-like"/>
    <property type="match status" value="1"/>
</dbReference>
<sequence>MDKRGPTGDNRRATTARIMPQTHPKADAHFATLTAWRGELLALRALLLASPLAEDWKWSAPVYTWQGGNVAILWGFSDRATLGFFKGVLLRDPEGILVAPGPHSRSSRVVSFTDPAQVAARAGQLRALIDEAIGIQRAGRKVDLPQDDLACPEELAARLRADPVLAAAFAALTPGRRRGWLLHVGAARQARTREDRIDRATPRILAGKGMQDR</sequence>
<evidence type="ECO:0000259" key="2">
    <source>
        <dbReference type="Pfam" id="PF08818"/>
    </source>
</evidence>
<dbReference type="EMBL" id="JAVAMQ010000007">
    <property type="protein sequence ID" value="MDP5307345.1"/>
    <property type="molecule type" value="Genomic_DNA"/>
</dbReference>
<name>A0ABT9JC04_9RHOB</name>
<dbReference type="RefSeq" id="WP_305963190.1">
    <property type="nucleotide sequence ID" value="NZ_JAVAMQ010000007.1"/>
</dbReference>
<feature type="compositionally biased region" description="Basic and acidic residues" evidence="1">
    <location>
        <begin position="1"/>
        <end position="12"/>
    </location>
</feature>
<evidence type="ECO:0000256" key="1">
    <source>
        <dbReference type="SAM" id="MobiDB-lite"/>
    </source>
</evidence>
<proteinExistence type="predicted"/>
<comment type="caution">
    <text evidence="3">The sequence shown here is derived from an EMBL/GenBank/DDBJ whole genome shotgun (WGS) entry which is preliminary data.</text>
</comment>
<dbReference type="PIRSF" id="PIRSF021308">
    <property type="entry name" value="UCP021308"/>
    <property type="match status" value="1"/>
</dbReference>
<evidence type="ECO:0000313" key="3">
    <source>
        <dbReference type="EMBL" id="MDP5307345.1"/>
    </source>
</evidence>
<reference evidence="3 4" key="1">
    <citation type="submission" date="2023-08" db="EMBL/GenBank/DDBJ databases">
        <authorList>
            <person name="Park J.-S."/>
        </authorList>
    </citation>
    <scope>NUCLEOTIDE SEQUENCE [LARGE SCALE GENOMIC DNA]</scope>
    <source>
        <strain evidence="3 4">2205BS29-5</strain>
    </source>
</reference>
<evidence type="ECO:0000313" key="4">
    <source>
        <dbReference type="Proteomes" id="UP001224997"/>
    </source>
</evidence>
<keyword evidence="4" id="KW-1185">Reference proteome</keyword>
<dbReference type="Proteomes" id="UP001224997">
    <property type="component" value="Unassembled WGS sequence"/>
</dbReference>
<dbReference type="InterPro" id="IPR014922">
    <property type="entry name" value="YdhG-like"/>
</dbReference>
<accession>A0ABT9JC04</accession>